<dbReference type="GO" id="GO:0002020">
    <property type="term" value="F:protease binding"/>
    <property type="evidence" value="ECO:0007669"/>
    <property type="project" value="TreeGrafter"/>
</dbReference>
<evidence type="ECO:0000256" key="6">
    <source>
        <dbReference type="SAM" id="SignalP"/>
    </source>
</evidence>
<dbReference type="Gene3D" id="2.40.50.120">
    <property type="match status" value="1"/>
</dbReference>
<evidence type="ECO:0000259" key="7">
    <source>
        <dbReference type="PROSITE" id="PS50189"/>
    </source>
</evidence>
<feature type="disulfide bond" evidence="5">
    <location>
        <begin position="28"/>
        <end position="135"/>
    </location>
</feature>
<keyword evidence="4" id="KW-0479">Metal-binding</keyword>
<accession>A0A914KV28</accession>
<feature type="chain" id="PRO_5037595696" evidence="6">
    <location>
        <begin position="26"/>
        <end position="179"/>
    </location>
</feature>
<reference evidence="9" key="1">
    <citation type="submission" date="2022-11" db="UniProtKB">
        <authorList>
            <consortium name="WormBaseParasite"/>
        </authorList>
    </citation>
    <scope>IDENTIFICATION</scope>
</reference>
<evidence type="ECO:0000256" key="3">
    <source>
        <dbReference type="ARBA" id="ARBA00023157"/>
    </source>
</evidence>
<dbReference type="InterPro" id="IPR001820">
    <property type="entry name" value="TIMP"/>
</dbReference>
<dbReference type="InterPro" id="IPR008993">
    <property type="entry name" value="TIMP-like_OB-fold"/>
</dbReference>
<keyword evidence="6" id="KW-0732">Signal</keyword>
<dbReference type="AlphaFoldDB" id="A0A914KV28"/>
<dbReference type="GO" id="GO:0046872">
    <property type="term" value="F:metal ion binding"/>
    <property type="evidence" value="ECO:0007669"/>
    <property type="project" value="UniProtKB-KW"/>
</dbReference>
<dbReference type="GO" id="GO:0008191">
    <property type="term" value="F:metalloendopeptidase inhibitor activity"/>
    <property type="evidence" value="ECO:0007669"/>
    <property type="project" value="InterPro"/>
</dbReference>
<keyword evidence="2" id="KW-0964">Secreted</keyword>
<dbReference type="PANTHER" id="PTHR11844">
    <property type="entry name" value="METALLOPROTEASE INHIBITOR"/>
    <property type="match status" value="1"/>
</dbReference>
<evidence type="ECO:0000256" key="4">
    <source>
        <dbReference type="PIRSR" id="PIRSR601820-1"/>
    </source>
</evidence>
<comment type="subcellular location">
    <subcellularLocation>
        <location evidence="1">Secreted</location>
    </subcellularLocation>
</comment>
<dbReference type="WBParaSite" id="Minc3s00126g05379">
    <property type="protein sequence ID" value="Minc3s00126g05379"/>
    <property type="gene ID" value="Minc3s00126g05379"/>
</dbReference>
<evidence type="ECO:0000256" key="1">
    <source>
        <dbReference type="ARBA" id="ARBA00004613"/>
    </source>
</evidence>
<keyword evidence="8" id="KW-1185">Reference proteome</keyword>
<feature type="binding site" evidence="4">
    <location>
        <position position="26"/>
    </location>
    <ligand>
        <name>Zn(2+)</name>
        <dbReference type="ChEBI" id="CHEBI:29105"/>
        <note>ligand shared with metalloproteinase partner</note>
    </ligand>
</feature>
<evidence type="ECO:0000256" key="5">
    <source>
        <dbReference type="PIRSR" id="PIRSR601820-3"/>
    </source>
</evidence>
<dbReference type="PROSITE" id="PS50189">
    <property type="entry name" value="NTR"/>
    <property type="match status" value="1"/>
</dbReference>
<evidence type="ECO:0000256" key="2">
    <source>
        <dbReference type="ARBA" id="ARBA00022525"/>
    </source>
</evidence>
<proteinExistence type="predicted"/>
<keyword evidence="3 5" id="KW-1015">Disulfide bond</keyword>
<dbReference type="Proteomes" id="UP000887563">
    <property type="component" value="Unplaced"/>
</dbReference>
<name>A0A914KV28_MELIC</name>
<feature type="domain" description="NTR" evidence="7">
    <location>
        <begin position="26"/>
        <end position="174"/>
    </location>
</feature>
<keyword evidence="4" id="KW-0862">Zinc</keyword>
<dbReference type="PANTHER" id="PTHR11844:SF25">
    <property type="entry name" value="NTR DOMAIN-CONTAINING PROTEIN"/>
    <property type="match status" value="1"/>
</dbReference>
<dbReference type="GO" id="GO:0031012">
    <property type="term" value="C:extracellular matrix"/>
    <property type="evidence" value="ECO:0007669"/>
    <property type="project" value="TreeGrafter"/>
</dbReference>
<dbReference type="CDD" id="cd03577">
    <property type="entry name" value="NTR_TIMP_like"/>
    <property type="match status" value="1"/>
</dbReference>
<dbReference type="GO" id="GO:0005615">
    <property type="term" value="C:extracellular space"/>
    <property type="evidence" value="ECO:0007669"/>
    <property type="project" value="TreeGrafter"/>
</dbReference>
<dbReference type="InterPro" id="IPR001134">
    <property type="entry name" value="Netrin_domain"/>
</dbReference>
<evidence type="ECO:0000313" key="9">
    <source>
        <dbReference type="WBParaSite" id="Minc3s00126g05379"/>
    </source>
</evidence>
<organism evidence="8 9">
    <name type="scientific">Meloidogyne incognita</name>
    <name type="common">Southern root-knot nematode worm</name>
    <name type="synonym">Oxyuris incognita</name>
    <dbReference type="NCBI Taxonomy" id="6306"/>
    <lineage>
        <taxon>Eukaryota</taxon>
        <taxon>Metazoa</taxon>
        <taxon>Ecdysozoa</taxon>
        <taxon>Nematoda</taxon>
        <taxon>Chromadorea</taxon>
        <taxon>Rhabditida</taxon>
        <taxon>Tylenchina</taxon>
        <taxon>Tylenchomorpha</taxon>
        <taxon>Tylenchoidea</taxon>
        <taxon>Meloidogynidae</taxon>
        <taxon>Meloidogyninae</taxon>
        <taxon>Meloidogyne</taxon>
        <taxon>Meloidogyne incognita group</taxon>
    </lineage>
</organism>
<dbReference type="GO" id="GO:0051045">
    <property type="term" value="P:negative regulation of membrane protein ectodomain proteolysis"/>
    <property type="evidence" value="ECO:0007669"/>
    <property type="project" value="TreeGrafter"/>
</dbReference>
<feature type="disulfide bond" evidence="5">
    <location>
        <begin position="26"/>
        <end position="109"/>
    </location>
</feature>
<dbReference type="Pfam" id="PF00965">
    <property type="entry name" value="TIMP"/>
    <property type="match status" value="1"/>
</dbReference>
<sequence length="179" mass="20472">MSTTVNKSFLIFSILILNLINHTEACTCRIAPPGINYCLADWEVARVLVLKRQEGVKIPGNIDQQTKENVRYKVKYEQMFKISSEMTVTEQNLVILPVNIYTSLDDSACGIQLELGHDYLLSGKYVNGTMQTSLCGQILLEDLKESRKHDILEWTEVPDKLKQQLNKQEFDSTCEKELK</sequence>
<dbReference type="SUPFAM" id="SSF50242">
    <property type="entry name" value="TIMP-like"/>
    <property type="match status" value="1"/>
</dbReference>
<feature type="signal peptide" evidence="6">
    <location>
        <begin position="1"/>
        <end position="25"/>
    </location>
</feature>
<evidence type="ECO:0000313" key="8">
    <source>
        <dbReference type="Proteomes" id="UP000887563"/>
    </source>
</evidence>
<protein>
    <submittedName>
        <fullName evidence="9">NTR domain-containing protein</fullName>
    </submittedName>
</protein>